<protein>
    <submittedName>
        <fullName evidence="1">Uncharacterized protein</fullName>
    </submittedName>
</protein>
<dbReference type="RefSeq" id="WP_188853897.1">
    <property type="nucleotide sequence ID" value="NZ_BMON01000006.1"/>
</dbReference>
<gene>
    <name evidence="1" type="ORF">GCM10009006_35370</name>
</gene>
<dbReference type="AlphaFoldDB" id="A0A830FX17"/>
<dbReference type="OrthoDB" id="304916at2157"/>
<evidence type="ECO:0000313" key="2">
    <source>
        <dbReference type="Proteomes" id="UP000656367"/>
    </source>
</evidence>
<dbReference type="InterPro" id="IPR048925">
    <property type="entry name" value="RdfA"/>
</dbReference>
<accession>A0A830FX17</accession>
<reference evidence="1" key="2">
    <citation type="submission" date="2020-09" db="EMBL/GenBank/DDBJ databases">
        <authorList>
            <person name="Sun Q."/>
            <person name="Ohkuma M."/>
        </authorList>
    </citation>
    <scope>NUCLEOTIDE SEQUENCE</scope>
    <source>
        <strain evidence="1">JCM 15759</strain>
    </source>
</reference>
<proteinExistence type="predicted"/>
<sequence>MKSEETQPCCKIARVADDYNISEIDAKLIERREQDDSLRDLATYLNKQILSKSLDTGTREVVGDADSIYMVLRGNDVNRSRQAELRSKLDRNGIDIEAVERDFVSHQTVRNHLHDCKAIDTGRKSTVDLDGAEKTIEWAQARSEGVIEQTLDRLRNAGNVTDTPTEVTLSVRVGCSACGRTYRIEDYLEQGGCDCQTDTM</sequence>
<evidence type="ECO:0000313" key="1">
    <source>
        <dbReference type="EMBL" id="GGM51132.1"/>
    </source>
</evidence>
<comment type="caution">
    <text evidence="1">The sequence shown here is derived from an EMBL/GenBank/DDBJ whole genome shotgun (WGS) entry which is preliminary data.</text>
</comment>
<organism evidence="1 2">
    <name type="scientific">Haloarcula argentinensis</name>
    <dbReference type="NCBI Taxonomy" id="43776"/>
    <lineage>
        <taxon>Archaea</taxon>
        <taxon>Methanobacteriati</taxon>
        <taxon>Methanobacteriota</taxon>
        <taxon>Stenosarchaea group</taxon>
        <taxon>Halobacteria</taxon>
        <taxon>Halobacteriales</taxon>
        <taxon>Haloarculaceae</taxon>
        <taxon>Haloarcula</taxon>
    </lineage>
</organism>
<dbReference type="EMBL" id="BMON01000006">
    <property type="protein sequence ID" value="GGM51132.1"/>
    <property type="molecule type" value="Genomic_DNA"/>
</dbReference>
<name>A0A830FX17_HALAR</name>
<dbReference type="Pfam" id="PF21811">
    <property type="entry name" value="RdfA"/>
    <property type="match status" value="1"/>
</dbReference>
<dbReference type="Proteomes" id="UP000656367">
    <property type="component" value="Unassembled WGS sequence"/>
</dbReference>
<reference evidence="1" key="1">
    <citation type="journal article" date="2014" name="Int. J. Syst. Evol. Microbiol.">
        <title>Complete genome sequence of Corynebacterium casei LMG S-19264T (=DSM 44701T), isolated from a smear-ripened cheese.</title>
        <authorList>
            <consortium name="US DOE Joint Genome Institute (JGI-PGF)"/>
            <person name="Walter F."/>
            <person name="Albersmeier A."/>
            <person name="Kalinowski J."/>
            <person name="Ruckert C."/>
        </authorList>
    </citation>
    <scope>NUCLEOTIDE SEQUENCE</scope>
    <source>
        <strain evidence="1">JCM 15759</strain>
    </source>
</reference>